<evidence type="ECO:0000256" key="3">
    <source>
        <dbReference type="ARBA" id="ARBA00004831"/>
    </source>
</evidence>
<evidence type="ECO:0000256" key="12">
    <source>
        <dbReference type="SAM" id="MobiDB-lite"/>
    </source>
</evidence>
<dbReference type="InterPro" id="IPR019842">
    <property type="entry name" value="Uricase_CS"/>
</dbReference>
<gene>
    <name evidence="13" type="ORF">ANN_24276</name>
</gene>
<dbReference type="Proteomes" id="UP001148838">
    <property type="component" value="Unassembled WGS sequence"/>
</dbReference>
<proteinExistence type="inferred from homology"/>
<evidence type="ECO:0000256" key="5">
    <source>
        <dbReference type="ARBA" id="ARBA00012598"/>
    </source>
</evidence>
<reference evidence="13 14" key="1">
    <citation type="journal article" date="2022" name="Allergy">
        <title>Genome assembly and annotation of Periplaneta americana reveal a comprehensive cockroach allergen profile.</title>
        <authorList>
            <person name="Wang L."/>
            <person name="Xiong Q."/>
            <person name="Saelim N."/>
            <person name="Wang L."/>
            <person name="Nong W."/>
            <person name="Wan A.T."/>
            <person name="Shi M."/>
            <person name="Liu X."/>
            <person name="Cao Q."/>
            <person name="Hui J.H.L."/>
            <person name="Sookrung N."/>
            <person name="Leung T.F."/>
            <person name="Tungtrongchitr A."/>
            <person name="Tsui S.K.W."/>
        </authorList>
    </citation>
    <scope>NUCLEOTIDE SEQUENCE [LARGE SCALE GENOMIC DNA]</scope>
    <source>
        <strain evidence="13">PWHHKU_190912</strain>
    </source>
</reference>
<evidence type="ECO:0000256" key="4">
    <source>
        <dbReference type="ARBA" id="ARBA00009760"/>
    </source>
</evidence>
<dbReference type="EMBL" id="JAJSOF020000037">
    <property type="protein sequence ID" value="KAJ4428259.1"/>
    <property type="molecule type" value="Genomic_DNA"/>
</dbReference>
<dbReference type="PRINTS" id="PR00093">
    <property type="entry name" value="URICASE"/>
</dbReference>
<dbReference type="Pfam" id="PF01014">
    <property type="entry name" value="Uricase"/>
    <property type="match status" value="2"/>
</dbReference>
<dbReference type="Gene3D" id="3.10.270.10">
    <property type="entry name" value="Urate Oxidase"/>
    <property type="match status" value="2"/>
</dbReference>
<name>A0ABQ8S2M2_PERAM</name>
<comment type="pathway">
    <text evidence="3">Purine metabolism; urate degradation; (S)-allantoin from urate: step 1/3.</text>
</comment>
<evidence type="ECO:0000256" key="2">
    <source>
        <dbReference type="ARBA" id="ARBA00004275"/>
    </source>
</evidence>
<evidence type="ECO:0000256" key="11">
    <source>
        <dbReference type="ARBA" id="ARBA00048818"/>
    </source>
</evidence>
<comment type="subcellular location">
    <subcellularLocation>
        <location evidence="2">Peroxisome</location>
    </subcellularLocation>
</comment>
<keyword evidence="8" id="KW-0560">Oxidoreductase</keyword>
<keyword evidence="9" id="KW-0576">Peroxisome</keyword>
<comment type="function">
    <text evidence="1">Catalyzes the oxidation of uric acid to 5-hydroxyisourate, which is further processed to form (S)-allantoin.</text>
</comment>
<dbReference type="InterPro" id="IPR002042">
    <property type="entry name" value="Uricase"/>
</dbReference>
<dbReference type="PANTHER" id="PTHR42874">
    <property type="entry name" value="URICASE"/>
    <property type="match status" value="1"/>
</dbReference>
<evidence type="ECO:0000256" key="10">
    <source>
        <dbReference type="ARBA" id="ARBA00031317"/>
    </source>
</evidence>
<feature type="compositionally biased region" description="Low complexity" evidence="12">
    <location>
        <begin position="1"/>
        <end position="10"/>
    </location>
</feature>
<evidence type="ECO:0000256" key="9">
    <source>
        <dbReference type="ARBA" id="ARBA00023140"/>
    </source>
</evidence>
<evidence type="ECO:0000256" key="1">
    <source>
        <dbReference type="ARBA" id="ARBA00003860"/>
    </source>
</evidence>
<feature type="region of interest" description="Disordered" evidence="12">
    <location>
        <begin position="1"/>
        <end position="54"/>
    </location>
</feature>
<comment type="catalytic activity">
    <reaction evidence="11">
        <text>urate + O2 + H2O = 5-hydroxyisourate + H2O2</text>
        <dbReference type="Rhea" id="RHEA:21368"/>
        <dbReference type="ChEBI" id="CHEBI:15377"/>
        <dbReference type="ChEBI" id="CHEBI:15379"/>
        <dbReference type="ChEBI" id="CHEBI:16240"/>
        <dbReference type="ChEBI" id="CHEBI:17775"/>
        <dbReference type="ChEBI" id="CHEBI:18072"/>
        <dbReference type="EC" id="1.7.3.3"/>
    </reaction>
</comment>
<sequence length="395" mass="45154">MNGNGSKKNGNGNGNGSGSDMAHSLHANEHLHVGMNGNSGNGGSKKHHPHKEDDYHHEKYALEEPSGPTTAMRSYELGQYGYGKNNVKLLHVHREGTYHTIREYEVDTHLKLHSKKDFLVGDNKDIIATDTQKNTVYVLAKKYGVRTGILWHPNFMRRSLGGEYRPCRVESPEDFAMLICSHFLYTYRHVDEVSVHVEEYPWERLQVDEIDHNHAFIFSPKALRFCTVTQARNERPKITGGLRNLRVLKTTQSAFTDFIQDEYRTLPDVNDRIFSTIVTATWEYSTANGVNFDEVWETVKECILDKFAGPPDTGIFSPSVQNTLYLAEKMILDKVEQINRIDMSMPNKHYFTLDLSKFPQSIVKGENKEVYEPVDKPSGIIHAMLERKQEPKAKL</sequence>
<dbReference type="SUPFAM" id="SSF55620">
    <property type="entry name" value="Tetrahydrobiopterin biosynthesis enzymes-like"/>
    <property type="match status" value="2"/>
</dbReference>
<evidence type="ECO:0000256" key="8">
    <source>
        <dbReference type="ARBA" id="ARBA00023002"/>
    </source>
</evidence>
<comment type="caution">
    <text evidence="13">The sequence shown here is derived from an EMBL/GenBank/DDBJ whole genome shotgun (WGS) entry which is preliminary data.</text>
</comment>
<keyword evidence="14" id="KW-1185">Reference proteome</keyword>
<comment type="similarity">
    <text evidence="4">Belongs to the uricase family.</text>
</comment>
<dbReference type="NCBIfam" id="TIGR03383">
    <property type="entry name" value="urate_oxi"/>
    <property type="match status" value="1"/>
</dbReference>
<dbReference type="PROSITE" id="PS00366">
    <property type="entry name" value="URICASE"/>
    <property type="match status" value="1"/>
</dbReference>
<accession>A0ABQ8S2M2</accession>
<keyword evidence="7" id="KW-0659">Purine metabolism</keyword>
<evidence type="ECO:0000256" key="7">
    <source>
        <dbReference type="ARBA" id="ARBA00022631"/>
    </source>
</evidence>
<dbReference type="PANTHER" id="PTHR42874:SF1">
    <property type="entry name" value="URICASE"/>
    <property type="match status" value="1"/>
</dbReference>
<organism evidence="13 14">
    <name type="scientific">Periplaneta americana</name>
    <name type="common">American cockroach</name>
    <name type="synonym">Blatta americana</name>
    <dbReference type="NCBI Taxonomy" id="6978"/>
    <lineage>
        <taxon>Eukaryota</taxon>
        <taxon>Metazoa</taxon>
        <taxon>Ecdysozoa</taxon>
        <taxon>Arthropoda</taxon>
        <taxon>Hexapoda</taxon>
        <taxon>Insecta</taxon>
        <taxon>Pterygota</taxon>
        <taxon>Neoptera</taxon>
        <taxon>Polyneoptera</taxon>
        <taxon>Dictyoptera</taxon>
        <taxon>Blattodea</taxon>
        <taxon>Blattoidea</taxon>
        <taxon>Blattidae</taxon>
        <taxon>Blattinae</taxon>
        <taxon>Periplaneta</taxon>
    </lineage>
</organism>
<dbReference type="EC" id="1.7.3.3" evidence="5"/>
<evidence type="ECO:0000313" key="14">
    <source>
        <dbReference type="Proteomes" id="UP001148838"/>
    </source>
</evidence>
<protein>
    <recommendedName>
        <fullName evidence="6">Uricase</fullName>
        <ecNumber evidence="5">1.7.3.3</ecNumber>
    </recommendedName>
    <alternativeName>
        <fullName evidence="10">Urate oxidase</fullName>
    </alternativeName>
</protein>
<evidence type="ECO:0000256" key="6">
    <source>
        <dbReference type="ARBA" id="ARBA00017098"/>
    </source>
</evidence>
<evidence type="ECO:0000313" key="13">
    <source>
        <dbReference type="EMBL" id="KAJ4428259.1"/>
    </source>
</evidence>